<protein>
    <recommendedName>
        <fullName evidence="1">RNase H type-1 domain-containing protein</fullName>
    </recommendedName>
</protein>
<evidence type="ECO:0000259" key="1">
    <source>
        <dbReference type="Pfam" id="PF13456"/>
    </source>
</evidence>
<organism evidence="2 3">
    <name type="scientific">Brassica rapa subsp. trilocularis</name>
    <dbReference type="NCBI Taxonomy" id="1813537"/>
    <lineage>
        <taxon>Eukaryota</taxon>
        <taxon>Viridiplantae</taxon>
        <taxon>Streptophyta</taxon>
        <taxon>Embryophyta</taxon>
        <taxon>Tracheophyta</taxon>
        <taxon>Spermatophyta</taxon>
        <taxon>Magnoliopsida</taxon>
        <taxon>eudicotyledons</taxon>
        <taxon>Gunneridae</taxon>
        <taxon>Pentapetalae</taxon>
        <taxon>rosids</taxon>
        <taxon>malvids</taxon>
        <taxon>Brassicales</taxon>
        <taxon>Brassicaceae</taxon>
        <taxon>Brassiceae</taxon>
        <taxon>Brassica</taxon>
    </lineage>
</organism>
<comment type="caution">
    <text evidence="2">The sequence shown here is derived from an EMBL/GenBank/DDBJ whole genome shotgun (WGS) entry which is preliminary data.</text>
</comment>
<dbReference type="PANTHER" id="PTHR34146">
    <property type="entry name" value="POLYNUCLEOTIDYL TRANSFERASE, RIBONUCLEASE H-LIKE SUPERFAMILY PROTEIN-RELATED"/>
    <property type="match status" value="1"/>
</dbReference>
<gene>
    <name evidence="2" type="primary">A01p036340.1_BraROA</name>
    <name evidence="2" type="ORF">IGI04_002442</name>
</gene>
<dbReference type="SUPFAM" id="SSF56112">
    <property type="entry name" value="Protein kinase-like (PK-like)"/>
    <property type="match status" value="1"/>
</dbReference>
<dbReference type="InterPro" id="IPR044730">
    <property type="entry name" value="RNase_H-like_dom_plant"/>
</dbReference>
<proteinExistence type="predicted"/>
<evidence type="ECO:0000313" key="3">
    <source>
        <dbReference type="Proteomes" id="UP000823674"/>
    </source>
</evidence>
<dbReference type="InterPro" id="IPR002156">
    <property type="entry name" value="RNaseH_domain"/>
</dbReference>
<evidence type="ECO:0000313" key="2">
    <source>
        <dbReference type="EMBL" id="KAG5414875.1"/>
    </source>
</evidence>
<sequence>MDFLFWRKNSIIEPELDRDPYPWIIWYIWKARNDKLFRGIDRDPLELVRHAESECKAWFDANELVQPVVQDNNPVATQVISLGNICLLNGSWTSSAQFSGCGWVWMDSNGNTQLMGTRNFTRRESALHSEVEALRWAMENMLQHSTCQSFGTDCKELIAMIKDPQAWPSYATELERIETLQICFPDTFRGTVLHIPPEYLSTDQSSEKNDVLRFGILLLELKQEKELSIGARKRGSRITILKAFRTWENPRYVLIDLDPATRRSRETMVVSRKRMKLYHESLIWE</sequence>
<keyword evidence="3" id="KW-1185">Reference proteome</keyword>
<reference evidence="2 3" key="1">
    <citation type="submission" date="2021-03" db="EMBL/GenBank/DDBJ databases">
        <authorList>
            <person name="King G.J."/>
            <person name="Bancroft I."/>
            <person name="Baten A."/>
            <person name="Bloomfield J."/>
            <person name="Borpatragohain P."/>
            <person name="He Z."/>
            <person name="Irish N."/>
            <person name="Irwin J."/>
            <person name="Liu K."/>
            <person name="Mauleon R.P."/>
            <person name="Moore J."/>
            <person name="Morris R."/>
            <person name="Ostergaard L."/>
            <person name="Wang B."/>
            <person name="Wells R."/>
        </authorList>
    </citation>
    <scope>NUCLEOTIDE SEQUENCE [LARGE SCALE GENOMIC DNA]</scope>
    <source>
        <strain evidence="2">R-o-18</strain>
        <tissue evidence="2">Leaf</tissue>
    </source>
</reference>
<dbReference type="Gene3D" id="1.10.510.10">
    <property type="entry name" value="Transferase(Phosphotransferase) domain 1"/>
    <property type="match status" value="1"/>
</dbReference>
<dbReference type="EMBL" id="JADBGQ010000001">
    <property type="protein sequence ID" value="KAG5414875.1"/>
    <property type="molecule type" value="Genomic_DNA"/>
</dbReference>
<dbReference type="CDD" id="cd06222">
    <property type="entry name" value="RNase_H_like"/>
    <property type="match status" value="1"/>
</dbReference>
<feature type="domain" description="RNase H type-1" evidence="1">
    <location>
        <begin position="89"/>
        <end position="184"/>
    </location>
</feature>
<dbReference type="Proteomes" id="UP000823674">
    <property type="component" value="Chromosome A01"/>
</dbReference>
<name>A0ABQ7NVK8_BRACM</name>
<dbReference type="InterPro" id="IPR011009">
    <property type="entry name" value="Kinase-like_dom_sf"/>
</dbReference>
<dbReference type="PANTHER" id="PTHR34146:SF3">
    <property type="entry name" value="POLYNUCLEOTIDYL TRANSFERASE, RIBONUCLEASE H-LIKE SUPERFAMILY PROTEIN"/>
    <property type="match status" value="1"/>
</dbReference>
<dbReference type="Pfam" id="PF13456">
    <property type="entry name" value="RVT_3"/>
    <property type="match status" value="1"/>
</dbReference>
<accession>A0ABQ7NVK8</accession>